<dbReference type="RefSeq" id="WP_073005274.1">
    <property type="nucleotide sequence ID" value="NZ_FQZO01000002.1"/>
</dbReference>
<sequence length="194" mass="22870">MKIKINRKQLGITLILLGLMAVLFSSQKVFEDKFKKAALLNTDMSVMKPINGVEGKINYKLPENWEVKEKKYPDDSIIYYNEYKSKDSHINGFMSMIKANGDIKKLIENDKKLSESIYNIKDYASYAINLNKKEIYRVQYEFNSKASEQYVAQEYYIKYDDVFVKFAFYVVKDKYKENMIVAFNTIVESFNRQP</sequence>
<dbReference type="AlphaFoldDB" id="A0A1M6EG57"/>
<dbReference type="OrthoDB" id="1739449at2"/>
<reference evidence="1 2" key="1">
    <citation type="submission" date="2016-11" db="EMBL/GenBank/DDBJ databases">
        <authorList>
            <person name="Jaros S."/>
            <person name="Januszkiewicz K."/>
            <person name="Wedrychowicz H."/>
        </authorList>
    </citation>
    <scope>NUCLEOTIDE SEQUENCE [LARGE SCALE GENOMIC DNA]</scope>
    <source>
        <strain evidence="1 2">DSM 21864</strain>
    </source>
</reference>
<dbReference type="Proteomes" id="UP000184080">
    <property type="component" value="Unassembled WGS sequence"/>
</dbReference>
<keyword evidence="2" id="KW-1185">Reference proteome</keyword>
<evidence type="ECO:0000313" key="1">
    <source>
        <dbReference type="EMBL" id="SHI84310.1"/>
    </source>
</evidence>
<evidence type="ECO:0000313" key="2">
    <source>
        <dbReference type="Proteomes" id="UP000184080"/>
    </source>
</evidence>
<dbReference type="STRING" id="1121298.SAMN05444401_1561"/>
<name>A0A1M6EG57_9CLOT</name>
<evidence type="ECO:0008006" key="3">
    <source>
        <dbReference type="Google" id="ProtNLM"/>
    </source>
</evidence>
<accession>A0A1M6EG57</accession>
<proteinExistence type="predicted"/>
<protein>
    <recommendedName>
        <fullName evidence="3">PsbP protein</fullName>
    </recommendedName>
</protein>
<gene>
    <name evidence="1" type="ORF">SAMN05444401_1561</name>
</gene>
<dbReference type="EMBL" id="FQZO01000002">
    <property type="protein sequence ID" value="SHI84310.1"/>
    <property type="molecule type" value="Genomic_DNA"/>
</dbReference>
<organism evidence="1 2">
    <name type="scientific">Clostridium amylolyticum</name>
    <dbReference type="NCBI Taxonomy" id="1121298"/>
    <lineage>
        <taxon>Bacteria</taxon>
        <taxon>Bacillati</taxon>
        <taxon>Bacillota</taxon>
        <taxon>Clostridia</taxon>
        <taxon>Eubacteriales</taxon>
        <taxon>Clostridiaceae</taxon>
        <taxon>Clostridium</taxon>
    </lineage>
</organism>